<dbReference type="EMBL" id="CP001802">
    <property type="protein sequence ID" value="ACY22106.1"/>
    <property type="molecule type" value="Genomic_DNA"/>
</dbReference>
<dbReference type="AlphaFoldDB" id="D0L9U1"/>
<dbReference type="NCBIfam" id="TIGR02607">
    <property type="entry name" value="antidote_HigA"/>
    <property type="match status" value="1"/>
</dbReference>
<dbReference type="PANTHER" id="PTHR36924:SF1">
    <property type="entry name" value="ANTITOXIN HIGA-1"/>
    <property type="match status" value="1"/>
</dbReference>
<dbReference type="InterPro" id="IPR010982">
    <property type="entry name" value="Lambda_DNA-bd_dom_sf"/>
</dbReference>
<dbReference type="SMART" id="SM00530">
    <property type="entry name" value="HTH_XRE"/>
    <property type="match status" value="1"/>
</dbReference>
<reference evidence="3 4" key="2">
    <citation type="journal article" date="2010" name="Stand. Genomic Sci.">
        <title>Complete genome sequence of Gordonia bronchialis type strain (3410).</title>
        <authorList>
            <person name="Ivanova N."/>
            <person name="Sikorski J."/>
            <person name="Jando M."/>
            <person name="Lapidus A."/>
            <person name="Nolan M."/>
            <person name="Lucas S."/>
            <person name="Del Rio T.G."/>
            <person name="Tice H."/>
            <person name="Copeland A."/>
            <person name="Cheng J.F."/>
            <person name="Chen F."/>
            <person name="Bruce D."/>
            <person name="Goodwin L."/>
            <person name="Pitluck S."/>
            <person name="Mavromatis K."/>
            <person name="Ovchinnikova G."/>
            <person name="Pati A."/>
            <person name="Chen A."/>
            <person name="Palaniappan K."/>
            <person name="Land M."/>
            <person name="Hauser L."/>
            <person name="Chang Y.J."/>
            <person name="Jeffries C.D."/>
            <person name="Chain P."/>
            <person name="Saunders E."/>
            <person name="Han C."/>
            <person name="Detter J.C."/>
            <person name="Brettin T."/>
            <person name="Rohde M."/>
            <person name="Goker M."/>
            <person name="Bristow J."/>
            <person name="Eisen J.A."/>
            <person name="Markowitz V."/>
            <person name="Hugenholtz P."/>
            <person name="Klenk H.P."/>
            <person name="Kyrpides N.C."/>
        </authorList>
    </citation>
    <scope>NUCLEOTIDE SEQUENCE [LARGE SCALE GENOMIC DNA]</scope>
    <source>
        <strain evidence="4">ATCC 25592 / DSM 43247 / BCRC 13721 / JCM 3198 / KCTC 3076 / NBRC 16047 / NCTC 10667</strain>
    </source>
</reference>
<dbReference type="CDD" id="cd00093">
    <property type="entry name" value="HTH_XRE"/>
    <property type="match status" value="1"/>
</dbReference>
<dbReference type="OrthoDB" id="3174593at2"/>
<dbReference type="STRING" id="526226.Gbro_2894"/>
<dbReference type="KEGG" id="gbr:Gbro_2894"/>
<sequence length="119" mass="13397">MDSSEFDIHPGEILAECLDDLDMSQTDLAKRLGVAPETIGEIVDGRAAVTAEMSLRLGRLYNQSDEFWLNLQTTCDLRRSRARANLIEMAPIVAHDQPSIEDLARRAAEWSAELNRRLE</sequence>
<dbReference type="Proteomes" id="UP000001219">
    <property type="component" value="Chromosome"/>
</dbReference>
<dbReference type="Pfam" id="PF01381">
    <property type="entry name" value="HTH_3"/>
    <property type="match status" value="1"/>
</dbReference>
<dbReference type="PANTHER" id="PTHR36924">
    <property type="entry name" value="ANTITOXIN HIGA-1"/>
    <property type="match status" value="1"/>
</dbReference>
<evidence type="ECO:0000313" key="4">
    <source>
        <dbReference type="Proteomes" id="UP000001219"/>
    </source>
</evidence>
<organism evidence="3 4">
    <name type="scientific">Gordonia bronchialis (strain ATCC 25592 / DSM 43247 / BCRC 13721 / JCM 3198 / KCTC 3076 / NBRC 16047 / NCTC 10667)</name>
    <name type="common">Rhodococcus bronchialis</name>
    <dbReference type="NCBI Taxonomy" id="526226"/>
    <lineage>
        <taxon>Bacteria</taxon>
        <taxon>Bacillati</taxon>
        <taxon>Actinomycetota</taxon>
        <taxon>Actinomycetes</taxon>
        <taxon>Mycobacteriales</taxon>
        <taxon>Gordoniaceae</taxon>
        <taxon>Gordonia</taxon>
    </lineage>
</organism>
<protein>
    <submittedName>
        <fullName evidence="3">Addiction module antidote protein, HigA family</fullName>
    </submittedName>
</protein>
<dbReference type="SUPFAM" id="SSF47413">
    <property type="entry name" value="lambda repressor-like DNA-binding domains"/>
    <property type="match status" value="1"/>
</dbReference>
<dbReference type="InterPro" id="IPR001387">
    <property type="entry name" value="Cro/C1-type_HTH"/>
</dbReference>
<dbReference type="Gene3D" id="1.10.260.40">
    <property type="entry name" value="lambda repressor-like DNA-binding domains"/>
    <property type="match status" value="1"/>
</dbReference>
<evidence type="ECO:0000259" key="2">
    <source>
        <dbReference type="PROSITE" id="PS50943"/>
    </source>
</evidence>
<dbReference type="InterPro" id="IPR013430">
    <property type="entry name" value="Toxin_antidote_HigA"/>
</dbReference>
<gene>
    <name evidence="3" type="ordered locus">Gbro_2894</name>
</gene>
<dbReference type="GO" id="GO:0003677">
    <property type="term" value="F:DNA binding"/>
    <property type="evidence" value="ECO:0007669"/>
    <property type="project" value="UniProtKB-KW"/>
</dbReference>
<name>D0L9U1_GORB4</name>
<keyword evidence="4" id="KW-1185">Reference proteome</keyword>
<proteinExistence type="predicted"/>
<dbReference type="PROSITE" id="PS50943">
    <property type="entry name" value="HTH_CROC1"/>
    <property type="match status" value="1"/>
</dbReference>
<reference evidence="4" key="1">
    <citation type="submission" date="2009-10" db="EMBL/GenBank/DDBJ databases">
        <title>The complete chromosome of Gordonia bronchialis DSM 43247.</title>
        <authorList>
            <consortium name="US DOE Joint Genome Institute (JGI-PGF)"/>
            <person name="Lucas S."/>
            <person name="Copeland A."/>
            <person name="Lapidus A."/>
            <person name="Glavina del Rio T."/>
            <person name="Dalin E."/>
            <person name="Tice H."/>
            <person name="Bruce D."/>
            <person name="Goodwin L."/>
            <person name="Pitluck S."/>
            <person name="Kyrpides N."/>
            <person name="Mavromatis K."/>
            <person name="Ivanova N."/>
            <person name="Ovchinnikova G."/>
            <person name="Saunders E."/>
            <person name="Brettin T."/>
            <person name="Detter J.C."/>
            <person name="Han C."/>
            <person name="Larimer F."/>
            <person name="Land M."/>
            <person name="Hauser L."/>
            <person name="Markowitz V."/>
            <person name="Cheng J.-F."/>
            <person name="Hugenholtz P."/>
            <person name="Woyke T."/>
            <person name="Wu D."/>
            <person name="Jando M."/>
            <person name="Schneider S."/>
            <person name="Goeker M."/>
            <person name="Klenk H.-P."/>
            <person name="Eisen J.A."/>
        </authorList>
    </citation>
    <scope>NUCLEOTIDE SEQUENCE [LARGE SCALE GENOMIC DNA]</scope>
    <source>
        <strain evidence="4">ATCC 25592 / DSM 43247 / BCRC 13721 / JCM 3198 / KCTC 3076 / NBRC 16047 / NCTC 10667</strain>
    </source>
</reference>
<dbReference type="eggNOG" id="COG3093">
    <property type="taxonomic scope" value="Bacteria"/>
</dbReference>
<feature type="domain" description="HTH cro/C1-type" evidence="2">
    <location>
        <begin position="14"/>
        <end position="67"/>
    </location>
</feature>
<keyword evidence="1" id="KW-0238">DNA-binding</keyword>
<evidence type="ECO:0000313" key="3">
    <source>
        <dbReference type="EMBL" id="ACY22106.1"/>
    </source>
</evidence>
<dbReference type="RefSeq" id="WP_012834622.1">
    <property type="nucleotide sequence ID" value="NC_013441.1"/>
</dbReference>
<accession>D0L9U1</accession>
<evidence type="ECO:0000256" key="1">
    <source>
        <dbReference type="ARBA" id="ARBA00023125"/>
    </source>
</evidence>
<dbReference type="HOGENOM" id="CLU_140230_2_1_11"/>